<protein>
    <submittedName>
        <fullName evidence="2">Uncharacterized protein</fullName>
    </submittedName>
</protein>
<reference evidence="3" key="1">
    <citation type="journal article" date="2011" name="Nature">
        <title>Genome sequence and analysis of the tuber crop potato.</title>
        <authorList>
            <consortium name="The Potato Genome Sequencing Consortium"/>
        </authorList>
    </citation>
    <scope>NUCLEOTIDE SEQUENCE [LARGE SCALE GENOMIC DNA]</scope>
    <source>
        <strain evidence="3">cv. DM1-3 516 R44</strain>
    </source>
</reference>
<dbReference type="HOGENOM" id="CLU_728447_0_0_1"/>
<feature type="region of interest" description="Disordered" evidence="1">
    <location>
        <begin position="324"/>
        <end position="359"/>
    </location>
</feature>
<dbReference type="AlphaFoldDB" id="M1DUY6"/>
<evidence type="ECO:0000256" key="1">
    <source>
        <dbReference type="SAM" id="MobiDB-lite"/>
    </source>
</evidence>
<feature type="compositionally biased region" description="Basic and acidic residues" evidence="1">
    <location>
        <begin position="183"/>
        <end position="206"/>
    </location>
</feature>
<name>M1DUY6_SOLTU</name>
<reference evidence="2" key="2">
    <citation type="submission" date="2015-06" db="UniProtKB">
        <authorList>
            <consortium name="EnsemblPlants"/>
        </authorList>
    </citation>
    <scope>IDENTIFICATION</scope>
    <source>
        <strain evidence="2">DM1-3 516 R44</strain>
    </source>
</reference>
<organism evidence="2 3">
    <name type="scientific">Solanum tuberosum</name>
    <name type="common">Potato</name>
    <dbReference type="NCBI Taxonomy" id="4113"/>
    <lineage>
        <taxon>Eukaryota</taxon>
        <taxon>Viridiplantae</taxon>
        <taxon>Streptophyta</taxon>
        <taxon>Embryophyta</taxon>
        <taxon>Tracheophyta</taxon>
        <taxon>Spermatophyta</taxon>
        <taxon>Magnoliopsida</taxon>
        <taxon>eudicotyledons</taxon>
        <taxon>Gunneridae</taxon>
        <taxon>Pentapetalae</taxon>
        <taxon>asterids</taxon>
        <taxon>lamiids</taxon>
        <taxon>Solanales</taxon>
        <taxon>Solanaceae</taxon>
        <taxon>Solanoideae</taxon>
        <taxon>Solaneae</taxon>
        <taxon>Solanum</taxon>
    </lineage>
</organism>
<evidence type="ECO:0000313" key="3">
    <source>
        <dbReference type="Proteomes" id="UP000011115"/>
    </source>
</evidence>
<dbReference type="InParanoid" id="M1DUY6"/>
<feature type="compositionally biased region" description="Basic and acidic residues" evidence="1">
    <location>
        <begin position="324"/>
        <end position="342"/>
    </location>
</feature>
<dbReference type="Gramene" id="PGSC0003DMT400094819">
    <property type="protein sequence ID" value="PGSC0003DMT400094819"/>
    <property type="gene ID" value="PGSC0003DMG400044390"/>
</dbReference>
<feature type="compositionally biased region" description="Polar residues" evidence="1">
    <location>
        <begin position="216"/>
        <end position="236"/>
    </location>
</feature>
<feature type="region of interest" description="Disordered" evidence="1">
    <location>
        <begin position="148"/>
        <end position="245"/>
    </location>
</feature>
<proteinExistence type="predicted"/>
<dbReference type="Proteomes" id="UP000011115">
    <property type="component" value="Unassembled WGS sequence"/>
</dbReference>
<accession>M1DUY6</accession>
<dbReference type="PaxDb" id="4113-PGSC0003DMT400094819"/>
<evidence type="ECO:0000313" key="2">
    <source>
        <dbReference type="EnsemblPlants" id="PGSC0003DMT400094819"/>
    </source>
</evidence>
<keyword evidence="3" id="KW-1185">Reference proteome</keyword>
<dbReference type="EnsemblPlants" id="PGSC0003DMT400094819">
    <property type="protein sequence ID" value="PGSC0003DMT400094819"/>
    <property type="gene ID" value="PGSC0003DMG400044390"/>
</dbReference>
<sequence length="380" mass="42641">MQIDIKMVSRRITEEVSVPDLTRRLAQHIYKLEPIKLGEFENQLGVLPTRSVTTIKITVWTLSLTYGPVKLDESNDHSVCHRMDWPVRLMSPSGRELDIRRTLSSQFNFLWNLMFNAVTFGEKPEIAKSTRRLAESILDHPLYGETKATERILPAQEKTERKTMNEEPTISKGKATTPPTSSGEKDKGKGKRVKEVTPNRPNRVDASEIAPVLDARTSNMTPSTYSQIQNDTSGTDAQADGATESPGSPLFLPLCLSSFYLSDSMLFAFEDKLFLFVVGKAWTLVAKRNETVEKNEGLRIAESTWRVAKGSYFTFCSSVLNPEGKDQVGGKREQAAHHREVPRSSTMSPNDPEHDDAEGWCKTVKNYTKGRIAELIDDSD</sequence>